<dbReference type="AlphaFoldDB" id="A0A8K0ESI2"/>
<evidence type="ECO:0000313" key="2">
    <source>
        <dbReference type="EMBL" id="CAH1264419.1"/>
    </source>
</evidence>
<keyword evidence="1" id="KW-1133">Transmembrane helix</keyword>
<dbReference type="EMBL" id="OV696690">
    <property type="protein sequence ID" value="CAH1264419.1"/>
    <property type="molecule type" value="Genomic_DNA"/>
</dbReference>
<proteinExistence type="predicted"/>
<dbReference type="Proteomes" id="UP000838412">
    <property type="component" value="Chromosome 5"/>
</dbReference>
<evidence type="ECO:0000313" key="3">
    <source>
        <dbReference type="Proteomes" id="UP000838412"/>
    </source>
</evidence>
<protein>
    <submittedName>
        <fullName evidence="2">Hypp2982 protein</fullName>
    </submittedName>
</protein>
<feature type="transmembrane region" description="Helical" evidence="1">
    <location>
        <begin position="26"/>
        <end position="50"/>
    </location>
</feature>
<name>A0A8K0ESI2_BRALA</name>
<reference evidence="2" key="1">
    <citation type="submission" date="2022-01" db="EMBL/GenBank/DDBJ databases">
        <authorList>
            <person name="Braso-Vives M."/>
        </authorList>
    </citation>
    <scope>NUCLEOTIDE SEQUENCE</scope>
</reference>
<keyword evidence="1" id="KW-0472">Membrane</keyword>
<evidence type="ECO:0000256" key="1">
    <source>
        <dbReference type="SAM" id="Phobius"/>
    </source>
</evidence>
<sequence length="66" mass="6630">MYGDVCANLGGSETGSTARVSVSDSWVPAAAGAAATAAVVIIAIATAMYLRRAKRKSGLKDVEGQS</sequence>
<keyword evidence="1" id="KW-0812">Transmembrane</keyword>
<keyword evidence="3" id="KW-1185">Reference proteome</keyword>
<organism evidence="2 3">
    <name type="scientific">Branchiostoma lanceolatum</name>
    <name type="common">Common lancelet</name>
    <name type="synonym">Amphioxus lanceolatum</name>
    <dbReference type="NCBI Taxonomy" id="7740"/>
    <lineage>
        <taxon>Eukaryota</taxon>
        <taxon>Metazoa</taxon>
        <taxon>Chordata</taxon>
        <taxon>Cephalochordata</taxon>
        <taxon>Leptocardii</taxon>
        <taxon>Amphioxiformes</taxon>
        <taxon>Branchiostomatidae</taxon>
        <taxon>Branchiostoma</taxon>
    </lineage>
</organism>
<gene>
    <name evidence="2" type="primary">Hypp2982</name>
    <name evidence="2" type="ORF">BLAG_LOCUS18796</name>
</gene>
<accession>A0A8K0ESI2</accession>